<dbReference type="PRINTS" id="PR00080">
    <property type="entry name" value="SDRFAMILY"/>
</dbReference>
<protein>
    <submittedName>
        <fullName evidence="4">SDR family oxidoreductase</fullName>
        <ecNumber evidence="4">1.-.-.-</ecNumber>
    </submittedName>
</protein>
<accession>A0ABW5G7M1</accession>
<dbReference type="RefSeq" id="WP_378271834.1">
    <property type="nucleotide sequence ID" value="NZ_JBHUKR010000029.1"/>
</dbReference>
<dbReference type="InterPro" id="IPR057326">
    <property type="entry name" value="KR_dom"/>
</dbReference>
<dbReference type="Proteomes" id="UP001597417">
    <property type="component" value="Unassembled WGS sequence"/>
</dbReference>
<dbReference type="PANTHER" id="PTHR42760">
    <property type="entry name" value="SHORT-CHAIN DEHYDROGENASES/REDUCTASES FAMILY MEMBER"/>
    <property type="match status" value="1"/>
</dbReference>
<evidence type="ECO:0000313" key="5">
    <source>
        <dbReference type="Proteomes" id="UP001597417"/>
    </source>
</evidence>
<dbReference type="EC" id="1.-.-.-" evidence="4"/>
<dbReference type="Pfam" id="PF00106">
    <property type="entry name" value="adh_short"/>
    <property type="match status" value="1"/>
</dbReference>
<dbReference type="PRINTS" id="PR00081">
    <property type="entry name" value="GDHRDH"/>
</dbReference>
<comment type="caution">
    <text evidence="4">The sequence shown here is derived from an EMBL/GenBank/DDBJ whole genome shotgun (WGS) entry which is preliminary data.</text>
</comment>
<evidence type="ECO:0000256" key="1">
    <source>
        <dbReference type="ARBA" id="ARBA00006484"/>
    </source>
</evidence>
<keyword evidence="4" id="KW-0560">Oxidoreductase</keyword>
<reference evidence="5" key="1">
    <citation type="journal article" date="2019" name="Int. J. Syst. Evol. Microbiol.">
        <title>The Global Catalogue of Microorganisms (GCM) 10K type strain sequencing project: providing services to taxonomists for standard genome sequencing and annotation.</title>
        <authorList>
            <consortium name="The Broad Institute Genomics Platform"/>
            <consortium name="The Broad Institute Genome Sequencing Center for Infectious Disease"/>
            <person name="Wu L."/>
            <person name="Ma J."/>
        </authorList>
    </citation>
    <scope>NUCLEOTIDE SEQUENCE [LARGE SCALE GENOMIC DNA]</scope>
    <source>
        <strain evidence="5">CGMCC 4.7645</strain>
    </source>
</reference>
<proteinExistence type="inferred from homology"/>
<dbReference type="GO" id="GO:0016491">
    <property type="term" value="F:oxidoreductase activity"/>
    <property type="evidence" value="ECO:0007669"/>
    <property type="project" value="UniProtKB-KW"/>
</dbReference>
<evidence type="ECO:0000259" key="3">
    <source>
        <dbReference type="SMART" id="SM00822"/>
    </source>
</evidence>
<dbReference type="InterPro" id="IPR002347">
    <property type="entry name" value="SDR_fam"/>
</dbReference>
<dbReference type="Gene3D" id="3.40.50.720">
    <property type="entry name" value="NAD(P)-binding Rossmann-like Domain"/>
    <property type="match status" value="1"/>
</dbReference>
<evidence type="ECO:0000313" key="4">
    <source>
        <dbReference type="EMBL" id="MFD2422650.1"/>
    </source>
</evidence>
<dbReference type="InterPro" id="IPR036291">
    <property type="entry name" value="NAD(P)-bd_dom_sf"/>
</dbReference>
<gene>
    <name evidence="4" type="ORF">ACFSXZ_40640</name>
</gene>
<dbReference type="SMART" id="SM00822">
    <property type="entry name" value="PKS_KR"/>
    <property type="match status" value="1"/>
</dbReference>
<dbReference type="EMBL" id="JBHUKR010000029">
    <property type="protein sequence ID" value="MFD2422650.1"/>
    <property type="molecule type" value="Genomic_DNA"/>
</dbReference>
<keyword evidence="5" id="KW-1185">Reference proteome</keyword>
<organism evidence="4 5">
    <name type="scientific">Amycolatopsis pigmentata</name>
    <dbReference type="NCBI Taxonomy" id="450801"/>
    <lineage>
        <taxon>Bacteria</taxon>
        <taxon>Bacillati</taxon>
        <taxon>Actinomycetota</taxon>
        <taxon>Actinomycetes</taxon>
        <taxon>Pseudonocardiales</taxon>
        <taxon>Pseudonocardiaceae</taxon>
        <taxon>Amycolatopsis</taxon>
    </lineage>
</organism>
<dbReference type="CDD" id="cd05233">
    <property type="entry name" value="SDR_c"/>
    <property type="match status" value="1"/>
</dbReference>
<feature type="domain" description="Ketoreductase" evidence="3">
    <location>
        <begin position="5"/>
        <end position="187"/>
    </location>
</feature>
<comment type="similarity">
    <text evidence="1 2">Belongs to the short-chain dehydrogenases/reductases (SDR) family.</text>
</comment>
<evidence type="ECO:0000256" key="2">
    <source>
        <dbReference type="RuleBase" id="RU000363"/>
    </source>
</evidence>
<name>A0ABW5G7M1_9PSEU</name>
<dbReference type="SUPFAM" id="SSF51735">
    <property type="entry name" value="NAD(P)-binding Rossmann-fold domains"/>
    <property type="match status" value="1"/>
</dbReference>
<sequence>MFQGKICFITGGAQGLGLGIARQLADRGALLAIADRDAKALVEAHRELEKLTDVRTYQLDVRDRQAFLAVADQVEQDLGPVHGVFNNAGVVDSVSPSRMRGELWDWMVGVNLNGVYNGVQAFVPRMIARGDGGIVVNVSSVAGILPGGSGFTYHATKFGVVGMTLALRQELAHHDIRVSVICPGEVTTSIVRNTAAQRPAEAEAHTDRARKILDAAQESLLSNGVSIDDAGRSVVEGVIAGQPFVFTDGLYRKYIEEYHAQILSCMPEADPNRAGR</sequence>